<evidence type="ECO:0000313" key="11">
    <source>
        <dbReference type="EMBL" id="MDR7089124.1"/>
    </source>
</evidence>
<comment type="caution">
    <text evidence="11">The sequence shown here is derived from an EMBL/GenBank/DDBJ whole genome shotgun (WGS) entry which is preliminary data.</text>
</comment>
<keyword evidence="12" id="KW-1185">Reference proteome</keyword>
<dbReference type="Proteomes" id="UP001253595">
    <property type="component" value="Unassembled WGS sequence"/>
</dbReference>
<keyword evidence="2" id="KW-1003">Cell membrane</keyword>
<evidence type="ECO:0000256" key="4">
    <source>
        <dbReference type="ARBA" id="ARBA00022989"/>
    </source>
</evidence>
<feature type="domain" description="Ancillary SecYEG translocon subunit/Cell division coordinator CpoB TPR" evidence="10">
    <location>
        <begin position="15"/>
        <end position="217"/>
    </location>
</feature>
<dbReference type="InterPro" id="IPR018704">
    <property type="entry name" value="SecYEG/CpoB_TPR"/>
</dbReference>
<sequence>MSVHLSEEEQLEVLKRWWKDYGKTVIIAVLVAVVGYFGYTTWQDQKRQKAEKASEVYEQLLKLTNAEPGKILTDSDKATIAHLASELKDGNSKSMYAHSAAFFLAKLAVEDNKLDVAVSELKWVLSAKPDAATEQLARLRLARVLTAQKVYADALAQLSPEPAAAFTSEYAEARGDILKLQGDLDAARTAYEKALAATDPQQQERYMLLQMKVDDLKVDGPVPAAPAEEKAQ</sequence>
<gene>
    <name evidence="11" type="ORF">J2X05_001130</name>
</gene>
<dbReference type="SUPFAM" id="SSF48452">
    <property type="entry name" value="TPR-like"/>
    <property type="match status" value="1"/>
</dbReference>
<dbReference type="EMBL" id="JAVDVX010000002">
    <property type="protein sequence ID" value="MDR7089124.1"/>
    <property type="molecule type" value="Genomic_DNA"/>
</dbReference>
<keyword evidence="4 9" id="KW-1133">Transmembrane helix</keyword>
<evidence type="ECO:0000256" key="7">
    <source>
        <dbReference type="ARBA" id="ARBA00024197"/>
    </source>
</evidence>
<evidence type="ECO:0000256" key="3">
    <source>
        <dbReference type="ARBA" id="ARBA00022692"/>
    </source>
</evidence>
<protein>
    <recommendedName>
        <fullName evidence="8">Ancillary SecYEG translocon subunit</fullName>
    </recommendedName>
</protein>
<dbReference type="InterPro" id="IPR011990">
    <property type="entry name" value="TPR-like_helical_dom_sf"/>
</dbReference>
<dbReference type="PANTHER" id="PTHR38035:SF1">
    <property type="entry name" value="ANCILLARY SECYEG TRANSLOCON SUBUNIT"/>
    <property type="match status" value="1"/>
</dbReference>
<evidence type="ECO:0000256" key="8">
    <source>
        <dbReference type="ARBA" id="ARBA00024235"/>
    </source>
</evidence>
<dbReference type="RefSeq" id="WP_310069805.1">
    <property type="nucleotide sequence ID" value="NZ_JAVDVX010000002.1"/>
</dbReference>
<dbReference type="PANTHER" id="PTHR38035">
    <property type="entry name" value="UPF0070 PROTEIN YFGM"/>
    <property type="match status" value="1"/>
</dbReference>
<accession>A0ABU1UVC1</accession>
<keyword evidence="3 9" id="KW-0812">Transmembrane</keyword>
<evidence type="ECO:0000256" key="5">
    <source>
        <dbReference type="ARBA" id="ARBA00023136"/>
    </source>
</evidence>
<proteinExistence type="inferred from homology"/>
<dbReference type="InterPro" id="IPR026039">
    <property type="entry name" value="YfgM"/>
</dbReference>
<dbReference type="Pfam" id="PF09976">
    <property type="entry name" value="TPR_21"/>
    <property type="match status" value="1"/>
</dbReference>
<keyword evidence="5 9" id="KW-0472">Membrane</keyword>
<organism evidence="11 12">
    <name type="scientific">Cellvibrio fibrivorans</name>
    <dbReference type="NCBI Taxonomy" id="126350"/>
    <lineage>
        <taxon>Bacteria</taxon>
        <taxon>Pseudomonadati</taxon>
        <taxon>Pseudomonadota</taxon>
        <taxon>Gammaproteobacteria</taxon>
        <taxon>Cellvibrionales</taxon>
        <taxon>Cellvibrionaceae</taxon>
        <taxon>Cellvibrio</taxon>
    </lineage>
</organism>
<comment type="similarity">
    <text evidence="7">Belongs to the YfgM family.</text>
</comment>
<evidence type="ECO:0000256" key="1">
    <source>
        <dbReference type="ARBA" id="ARBA00004401"/>
    </source>
</evidence>
<feature type="transmembrane region" description="Helical" evidence="9">
    <location>
        <begin position="21"/>
        <end position="39"/>
    </location>
</feature>
<comment type="subcellular location">
    <subcellularLocation>
        <location evidence="1">Cell membrane</location>
        <topology evidence="1">Single-pass type II membrane protein</topology>
    </subcellularLocation>
</comment>
<keyword evidence="6" id="KW-0143">Chaperone</keyword>
<dbReference type="PIRSF" id="PIRSF006170">
    <property type="entry name" value="YfgM"/>
    <property type="match status" value="1"/>
</dbReference>
<reference evidence="11 12" key="1">
    <citation type="submission" date="2023-07" db="EMBL/GenBank/DDBJ databases">
        <title>Sorghum-associated microbial communities from plants grown in Nebraska, USA.</title>
        <authorList>
            <person name="Schachtman D."/>
        </authorList>
    </citation>
    <scope>NUCLEOTIDE SEQUENCE [LARGE SCALE GENOMIC DNA]</scope>
    <source>
        <strain evidence="11 12">BE190</strain>
    </source>
</reference>
<evidence type="ECO:0000256" key="2">
    <source>
        <dbReference type="ARBA" id="ARBA00022475"/>
    </source>
</evidence>
<evidence type="ECO:0000259" key="10">
    <source>
        <dbReference type="Pfam" id="PF09976"/>
    </source>
</evidence>
<dbReference type="Gene3D" id="1.25.40.10">
    <property type="entry name" value="Tetratricopeptide repeat domain"/>
    <property type="match status" value="1"/>
</dbReference>
<evidence type="ECO:0000256" key="6">
    <source>
        <dbReference type="ARBA" id="ARBA00023186"/>
    </source>
</evidence>
<evidence type="ECO:0000256" key="9">
    <source>
        <dbReference type="SAM" id="Phobius"/>
    </source>
</evidence>
<name>A0ABU1UVC1_9GAMM</name>
<evidence type="ECO:0000313" key="12">
    <source>
        <dbReference type="Proteomes" id="UP001253595"/>
    </source>
</evidence>